<dbReference type="PANTHER" id="PTHR33476">
    <property type="entry name" value="EMB|CAB62613.1"/>
    <property type="match status" value="1"/>
</dbReference>
<dbReference type="AlphaFoldDB" id="A0AAN9QIV1"/>
<dbReference type="InterPro" id="IPR040348">
    <property type="entry name" value="POLAR-like"/>
</dbReference>
<feature type="compositionally biased region" description="Basic and acidic residues" evidence="2">
    <location>
        <begin position="78"/>
        <end position="91"/>
    </location>
</feature>
<evidence type="ECO:0000313" key="4">
    <source>
        <dbReference type="EMBL" id="KAK7337039.1"/>
    </source>
</evidence>
<reference evidence="4 5" key="1">
    <citation type="submission" date="2024-01" db="EMBL/GenBank/DDBJ databases">
        <title>The genomes of 5 underutilized Papilionoideae crops provide insights into root nodulation and disease resistanc.</title>
        <authorList>
            <person name="Jiang F."/>
        </authorList>
    </citation>
    <scope>NUCLEOTIDE SEQUENCE [LARGE SCALE GENOMIC DNA]</scope>
    <source>
        <strain evidence="4">LVBAO_FW01</strain>
        <tissue evidence="4">Leaves</tissue>
    </source>
</reference>
<dbReference type="Proteomes" id="UP001367508">
    <property type="component" value="Unassembled WGS sequence"/>
</dbReference>
<keyword evidence="3" id="KW-0732">Signal</keyword>
<keyword evidence="1" id="KW-0175">Coiled coil</keyword>
<organism evidence="4 5">
    <name type="scientific">Canavalia gladiata</name>
    <name type="common">Sword bean</name>
    <name type="synonym">Dolichos gladiatus</name>
    <dbReference type="NCBI Taxonomy" id="3824"/>
    <lineage>
        <taxon>Eukaryota</taxon>
        <taxon>Viridiplantae</taxon>
        <taxon>Streptophyta</taxon>
        <taxon>Embryophyta</taxon>
        <taxon>Tracheophyta</taxon>
        <taxon>Spermatophyta</taxon>
        <taxon>Magnoliopsida</taxon>
        <taxon>eudicotyledons</taxon>
        <taxon>Gunneridae</taxon>
        <taxon>Pentapetalae</taxon>
        <taxon>rosids</taxon>
        <taxon>fabids</taxon>
        <taxon>Fabales</taxon>
        <taxon>Fabaceae</taxon>
        <taxon>Papilionoideae</taxon>
        <taxon>50 kb inversion clade</taxon>
        <taxon>NPAAA clade</taxon>
        <taxon>indigoferoid/millettioid clade</taxon>
        <taxon>Phaseoleae</taxon>
        <taxon>Canavalia</taxon>
    </lineage>
</organism>
<gene>
    <name evidence="4" type="ORF">VNO77_17597</name>
</gene>
<dbReference type="GO" id="GO:0008356">
    <property type="term" value="P:asymmetric cell division"/>
    <property type="evidence" value="ECO:0007669"/>
    <property type="project" value="InterPro"/>
</dbReference>
<feature type="region of interest" description="Disordered" evidence="2">
    <location>
        <begin position="73"/>
        <end position="97"/>
    </location>
</feature>
<feature type="signal peptide" evidence="3">
    <location>
        <begin position="1"/>
        <end position="18"/>
    </location>
</feature>
<dbReference type="PANTHER" id="PTHR33476:SF4">
    <property type="entry name" value="POLAR LOCALIZATION DURING ASYMMETRIC DIVISION AND PROTEIN"/>
    <property type="match status" value="1"/>
</dbReference>
<evidence type="ECO:0000256" key="2">
    <source>
        <dbReference type="SAM" id="MobiDB-lite"/>
    </source>
</evidence>
<sequence>MWQLLLAAAVAGSTGLAAKHFLSLRNTQQTPQCNDHKASSVDTANLMLLNSSHESVIQTNSDTPHGLFIISRNSSKSLRQDESPSKPEKQAMCRPGSKNRIRIAKAQVLSEHRNGGKRMPLYFKRRKTVKSIAAKPAFCSSKASILFGWGVSFGIMRMMPGKAEINELSKTMDKTIKVVEELKSELNRRKSPCAHQILDYVGNGNTGMESGKMSCRDDKRMLKNRECEVRDTDIRFWSLPVNDNGECGSSALTEESDPLVLEMDQLEAELEFELQKLPGHTIIDPNFHEEIRPKLYEVKVPNEGCDGTENWDFNSSQYHGVSASELNQKLCQLLIEQQETQITDLESELNLAQSKLREKEAELQALKNCLRLLPGIPPSTVSGMIVSILDPFSLKPVMAMPFFPDDETEAHKGTSDWDFNTVDLESKHLVGGVKRPIDSESCAYYPINDSDIYDTDIDTDIDKSKTVML</sequence>
<evidence type="ECO:0000313" key="5">
    <source>
        <dbReference type="Proteomes" id="UP001367508"/>
    </source>
</evidence>
<accession>A0AAN9QIV1</accession>
<protein>
    <submittedName>
        <fullName evidence="4">Uncharacterized protein</fullName>
    </submittedName>
</protein>
<evidence type="ECO:0000256" key="1">
    <source>
        <dbReference type="SAM" id="Coils"/>
    </source>
</evidence>
<proteinExistence type="predicted"/>
<evidence type="ECO:0000256" key="3">
    <source>
        <dbReference type="SAM" id="SignalP"/>
    </source>
</evidence>
<keyword evidence="5" id="KW-1185">Reference proteome</keyword>
<name>A0AAN9QIV1_CANGL</name>
<comment type="caution">
    <text evidence="4">The sequence shown here is derived from an EMBL/GenBank/DDBJ whole genome shotgun (WGS) entry which is preliminary data.</text>
</comment>
<dbReference type="EMBL" id="JAYMYQ010000004">
    <property type="protein sequence ID" value="KAK7337039.1"/>
    <property type="molecule type" value="Genomic_DNA"/>
</dbReference>
<feature type="coiled-coil region" evidence="1">
    <location>
        <begin position="335"/>
        <end position="369"/>
    </location>
</feature>
<feature type="chain" id="PRO_5042829923" evidence="3">
    <location>
        <begin position="19"/>
        <end position="469"/>
    </location>
</feature>